<organism evidence="2">
    <name type="scientific">Naegleria gruberi</name>
    <name type="common">Amoeba</name>
    <dbReference type="NCBI Taxonomy" id="5762"/>
    <lineage>
        <taxon>Eukaryota</taxon>
        <taxon>Discoba</taxon>
        <taxon>Heterolobosea</taxon>
        <taxon>Tetramitia</taxon>
        <taxon>Eutetramitia</taxon>
        <taxon>Vahlkampfiidae</taxon>
        <taxon>Naegleria</taxon>
    </lineage>
</organism>
<dbReference type="RefSeq" id="XP_002677893.1">
    <property type="nucleotide sequence ID" value="XM_002677847.1"/>
</dbReference>
<keyword evidence="2" id="KW-1185">Reference proteome</keyword>
<sequence length="370" mass="43743">MIKVSRVSFLGEGLEYRIYEYQNVRIYNEDDADENSLVVLTFIEIGELNGYFYMFSESEGSGRNLEQVHRLKIIEENNASSIQVERIYKSFETSYVRILSPLLADRERNCFYWFGGYRIRKSTSLKDCIKFNVETCEFEFLTNFQMGFVLHSQSSLFWKNRYVIVFGGWITSCFTTANIYAFDVENRNWYSIYCIDDTDEEVIPKILPRYNSGMVLVSNRWASKFNATIPSNDDMDTLFIYGGHIDYMDITRDTHEVLLFHLDESLFQLGEVITETHIPFSLTNYCKDYWEKKLSETEFNLFKDNFKILPTTNVSTIYNFKCHTGKERLYILNGYDKTSISKLDLCDMRSLFNSNLLKFSHYWDVQFSFL</sequence>
<dbReference type="Proteomes" id="UP000006671">
    <property type="component" value="Unassembled WGS sequence"/>
</dbReference>
<reference evidence="1 2" key="1">
    <citation type="journal article" date="2010" name="Cell">
        <title>The genome of Naegleria gruberi illuminates early eukaryotic versatility.</title>
        <authorList>
            <person name="Fritz-Laylin L.K."/>
            <person name="Prochnik S.E."/>
            <person name="Ginger M.L."/>
            <person name="Dacks J.B."/>
            <person name="Carpenter M.L."/>
            <person name="Field M.C."/>
            <person name="Kuo A."/>
            <person name="Paredez A."/>
            <person name="Chapman J."/>
            <person name="Pham J."/>
            <person name="Shu S."/>
            <person name="Neupane R."/>
            <person name="Cipriano M."/>
            <person name="Mancuso J."/>
            <person name="Tu H."/>
            <person name="Salamov A."/>
            <person name="Lindquist E."/>
            <person name="Shapiro H."/>
            <person name="Lucas S."/>
            <person name="Grigoriev I.V."/>
            <person name="Cande W.Z."/>
            <person name="Fulton C."/>
            <person name="Rokhsar D.S."/>
            <person name="Dawson S.C."/>
        </authorList>
    </citation>
    <scope>NUCLEOTIDE SEQUENCE [LARGE SCALE GENOMIC DNA]</scope>
    <source>
        <strain evidence="1 2">NEG-M</strain>
    </source>
</reference>
<evidence type="ECO:0000313" key="2">
    <source>
        <dbReference type="Proteomes" id="UP000006671"/>
    </source>
</evidence>
<evidence type="ECO:0000313" key="1">
    <source>
        <dbReference type="EMBL" id="EFC45149.1"/>
    </source>
</evidence>
<proteinExistence type="predicted"/>
<dbReference type="InterPro" id="IPR015915">
    <property type="entry name" value="Kelch-typ_b-propeller"/>
</dbReference>
<dbReference type="AlphaFoldDB" id="D2VDI8"/>
<accession>D2VDI8</accession>
<dbReference type="EMBL" id="GG738864">
    <property type="protein sequence ID" value="EFC45149.1"/>
    <property type="molecule type" value="Genomic_DNA"/>
</dbReference>
<dbReference type="Gene3D" id="2.120.10.80">
    <property type="entry name" value="Kelch-type beta propeller"/>
    <property type="match status" value="1"/>
</dbReference>
<name>D2VDI8_NAEGR</name>
<gene>
    <name evidence="1" type="ORF">NAEGRDRAFT_66858</name>
</gene>
<dbReference type="InParanoid" id="D2VDI8"/>
<dbReference type="SUPFAM" id="SSF117281">
    <property type="entry name" value="Kelch motif"/>
    <property type="match status" value="1"/>
</dbReference>
<dbReference type="KEGG" id="ngr:NAEGRDRAFT_66858"/>
<protein>
    <submittedName>
        <fullName evidence="1">Predicted protein</fullName>
    </submittedName>
</protein>
<dbReference type="OrthoDB" id="10617388at2759"/>
<dbReference type="GeneID" id="8849018"/>
<dbReference type="VEuPathDB" id="AmoebaDB:NAEGRDRAFT_66858"/>